<evidence type="ECO:0000256" key="12">
    <source>
        <dbReference type="NCBIfam" id="TIGR00665"/>
    </source>
</evidence>
<evidence type="ECO:0000256" key="11">
    <source>
        <dbReference type="ARBA" id="ARBA00048954"/>
    </source>
</evidence>
<evidence type="ECO:0000256" key="9">
    <source>
        <dbReference type="ARBA" id="ARBA00023235"/>
    </source>
</evidence>
<dbReference type="InterPro" id="IPR027417">
    <property type="entry name" value="P-loop_NTPase"/>
</dbReference>
<keyword evidence="5 13" id="KW-0378">Hydrolase</keyword>
<evidence type="ECO:0000256" key="1">
    <source>
        <dbReference type="ARBA" id="ARBA00008428"/>
    </source>
</evidence>
<dbReference type="CDD" id="cd00984">
    <property type="entry name" value="DnaB_C"/>
    <property type="match status" value="1"/>
</dbReference>
<sequence length="527" mass="58568">MSEQIGDIMKAGQGGNRKIRKPAQNPVAYGGKLPPQAVDMEEAVLGALMLQKDPVNDVIDILQPHSFYKESHQKIYEAIKELFGESQPIDILTVTQRLRQKGVIDEVGGPFYISQLTNRVASTANTEAHARVISQKYILRELIKVSSDIINKAYDETSDVFDLLDDAESALFKVAEGNIRKNYDTMKDLVYQASKEIEVAMNREDGVSGIPTGFTDLDRVTSGWQKSDMIVLAARPGMGKTAFVLSMARNVAVQYGHGVAVFSLEMSSLQLVNRLISGEAEIPAEDIRKGNFTREKFNQFFERTKKLSEAPLFIDDTPALSIFELRAKCRRLKAQHDINLVVIDYLQLMTAGGTAGNREQEISTISRSIKEIAKELDVPIIALSQLSRSVESRGGDKRPMLSDLRESGAIEQDADIVCFIYRPEYYQLDVWPDNTPCAGQGEIIIAKHRNGSLEDIRLKFVGKFAKFDNLDTFGDDYSTSALAGIQGGDDFDSDFGTYTVPSKMNNDFENDDFDSNFGGGDDEDDPF</sequence>
<keyword evidence="8 13" id="KW-0238">DNA-binding</keyword>
<evidence type="ECO:0000256" key="3">
    <source>
        <dbReference type="ARBA" id="ARBA00022705"/>
    </source>
</evidence>
<evidence type="ECO:0000256" key="6">
    <source>
        <dbReference type="ARBA" id="ARBA00022806"/>
    </source>
</evidence>
<evidence type="ECO:0000313" key="16">
    <source>
        <dbReference type="EMBL" id="CAG5082637.1"/>
    </source>
</evidence>
<dbReference type="AlphaFoldDB" id="A0A916JMU4"/>
<dbReference type="PANTHER" id="PTHR30153:SF2">
    <property type="entry name" value="REPLICATIVE DNA HELICASE"/>
    <property type="match status" value="1"/>
</dbReference>
<evidence type="ECO:0000256" key="8">
    <source>
        <dbReference type="ARBA" id="ARBA00023125"/>
    </source>
</evidence>
<dbReference type="NCBIfam" id="TIGR00665">
    <property type="entry name" value="DnaB"/>
    <property type="match status" value="1"/>
</dbReference>
<evidence type="ECO:0000256" key="10">
    <source>
        <dbReference type="ARBA" id="ARBA00044932"/>
    </source>
</evidence>
<evidence type="ECO:0000256" key="5">
    <source>
        <dbReference type="ARBA" id="ARBA00022801"/>
    </source>
</evidence>
<comment type="function">
    <text evidence="10 13">The main replicative DNA helicase, it participates in initiation and elongation during chromosome replication. Travels ahead of the DNA replisome, separating dsDNA into templates for DNA synthesis. A processive ATP-dependent 5'-3' DNA helicase it has DNA-dependent ATPase activity.</text>
</comment>
<dbReference type="InterPro" id="IPR036185">
    <property type="entry name" value="DNA_heli_DnaB-like_N_sf"/>
</dbReference>
<protein>
    <recommendedName>
        <fullName evidence="12 13">Replicative DNA helicase</fullName>
        <ecNumber evidence="12 13">5.6.2.3</ecNumber>
    </recommendedName>
</protein>
<feature type="region of interest" description="Disordered" evidence="14">
    <location>
        <begin position="503"/>
        <end position="527"/>
    </location>
</feature>
<reference evidence="16" key="1">
    <citation type="submission" date="2021-04" db="EMBL/GenBank/DDBJ databases">
        <authorList>
            <person name="Rodrigo-Torres L."/>
            <person name="Arahal R. D."/>
            <person name="Lucena T."/>
        </authorList>
    </citation>
    <scope>NUCLEOTIDE SEQUENCE</scope>
    <source>
        <strain evidence="16">AS29M-1</strain>
    </source>
</reference>
<dbReference type="GO" id="GO:0005524">
    <property type="term" value="F:ATP binding"/>
    <property type="evidence" value="ECO:0007669"/>
    <property type="project" value="UniProtKB-UniRule"/>
</dbReference>
<comment type="similarity">
    <text evidence="1 13">Belongs to the helicase family. DnaB subfamily.</text>
</comment>
<feature type="region of interest" description="Disordered" evidence="14">
    <location>
        <begin position="1"/>
        <end position="32"/>
    </location>
</feature>
<dbReference type="Pfam" id="PF00772">
    <property type="entry name" value="DnaB"/>
    <property type="match status" value="1"/>
</dbReference>
<evidence type="ECO:0000256" key="13">
    <source>
        <dbReference type="RuleBase" id="RU362085"/>
    </source>
</evidence>
<dbReference type="GO" id="GO:0006269">
    <property type="term" value="P:DNA replication, synthesis of primer"/>
    <property type="evidence" value="ECO:0007669"/>
    <property type="project" value="UniProtKB-UniRule"/>
</dbReference>
<dbReference type="FunFam" id="1.10.860.10:FF:000001">
    <property type="entry name" value="Replicative DNA helicase"/>
    <property type="match status" value="1"/>
</dbReference>
<dbReference type="FunFam" id="3.40.50.300:FF:000076">
    <property type="entry name" value="Replicative DNA helicase"/>
    <property type="match status" value="1"/>
</dbReference>
<dbReference type="EMBL" id="OU015584">
    <property type="protein sequence ID" value="CAG5082637.1"/>
    <property type="molecule type" value="Genomic_DNA"/>
</dbReference>
<dbReference type="Proteomes" id="UP000683507">
    <property type="component" value="Chromosome"/>
</dbReference>
<dbReference type="GO" id="GO:0005829">
    <property type="term" value="C:cytosol"/>
    <property type="evidence" value="ECO:0007669"/>
    <property type="project" value="TreeGrafter"/>
</dbReference>
<keyword evidence="3 13" id="KW-0235">DNA replication</keyword>
<evidence type="ECO:0000256" key="2">
    <source>
        <dbReference type="ARBA" id="ARBA00022515"/>
    </source>
</evidence>
<evidence type="ECO:0000256" key="14">
    <source>
        <dbReference type="SAM" id="MobiDB-lite"/>
    </source>
</evidence>
<dbReference type="GO" id="GO:1990077">
    <property type="term" value="C:primosome complex"/>
    <property type="evidence" value="ECO:0007669"/>
    <property type="project" value="UniProtKB-UniRule"/>
</dbReference>
<dbReference type="InterPro" id="IPR007694">
    <property type="entry name" value="DNA_helicase_DnaB-like_C"/>
</dbReference>
<dbReference type="PROSITE" id="PS51199">
    <property type="entry name" value="SF4_HELICASE"/>
    <property type="match status" value="1"/>
</dbReference>
<dbReference type="NCBIfam" id="NF004384">
    <property type="entry name" value="PRK05748.1"/>
    <property type="match status" value="1"/>
</dbReference>
<keyword evidence="17" id="KW-1185">Reference proteome</keyword>
<proteinExistence type="inferred from homology"/>
<dbReference type="Gene3D" id="3.40.50.300">
    <property type="entry name" value="P-loop containing nucleotide triphosphate hydrolases"/>
    <property type="match status" value="1"/>
</dbReference>
<evidence type="ECO:0000313" key="17">
    <source>
        <dbReference type="Proteomes" id="UP000683507"/>
    </source>
</evidence>
<dbReference type="EC" id="5.6.2.3" evidence="12 13"/>
<dbReference type="GO" id="GO:0043139">
    <property type="term" value="F:5'-3' DNA helicase activity"/>
    <property type="evidence" value="ECO:0007669"/>
    <property type="project" value="UniProtKB-EC"/>
</dbReference>
<dbReference type="GO" id="GO:0003677">
    <property type="term" value="F:DNA binding"/>
    <property type="evidence" value="ECO:0007669"/>
    <property type="project" value="UniProtKB-UniRule"/>
</dbReference>
<keyword evidence="9" id="KW-0413">Isomerase</keyword>
<organism evidence="16 17">
    <name type="scientific">Parvicella tangerina</name>
    <dbReference type="NCBI Taxonomy" id="2829795"/>
    <lineage>
        <taxon>Bacteria</taxon>
        <taxon>Pseudomonadati</taxon>
        <taxon>Bacteroidota</taxon>
        <taxon>Flavobacteriia</taxon>
        <taxon>Flavobacteriales</taxon>
        <taxon>Parvicellaceae</taxon>
        <taxon>Parvicella</taxon>
    </lineage>
</organism>
<feature type="compositionally biased region" description="Acidic residues" evidence="14">
    <location>
        <begin position="508"/>
        <end position="527"/>
    </location>
</feature>
<keyword evidence="2 13" id="KW-0639">Primosome</keyword>
<dbReference type="KEGG" id="ptan:CRYO30217_01971"/>
<keyword evidence="6 13" id="KW-0347">Helicase</keyword>
<accession>A0A916JMU4</accession>
<dbReference type="InterPro" id="IPR007692">
    <property type="entry name" value="DNA_helicase_DnaB"/>
</dbReference>
<dbReference type="SMART" id="SM00382">
    <property type="entry name" value="AAA"/>
    <property type="match status" value="1"/>
</dbReference>
<dbReference type="RefSeq" id="WP_258542176.1">
    <property type="nucleotide sequence ID" value="NZ_OU015584.1"/>
</dbReference>
<feature type="domain" description="SF4 helicase" evidence="15">
    <location>
        <begin position="203"/>
        <end position="474"/>
    </location>
</feature>
<evidence type="ECO:0000256" key="7">
    <source>
        <dbReference type="ARBA" id="ARBA00022840"/>
    </source>
</evidence>
<dbReference type="Pfam" id="PF03796">
    <property type="entry name" value="DnaB_C"/>
    <property type="match status" value="1"/>
</dbReference>
<dbReference type="SUPFAM" id="SSF48024">
    <property type="entry name" value="N-terminal domain of DnaB helicase"/>
    <property type="match status" value="1"/>
</dbReference>
<gene>
    <name evidence="16" type="primary">dnaC</name>
    <name evidence="16" type="ORF">CRYO30217_01971</name>
</gene>
<comment type="catalytic activity">
    <reaction evidence="11 13">
        <text>ATP + H2O = ADP + phosphate + H(+)</text>
        <dbReference type="Rhea" id="RHEA:13065"/>
        <dbReference type="ChEBI" id="CHEBI:15377"/>
        <dbReference type="ChEBI" id="CHEBI:15378"/>
        <dbReference type="ChEBI" id="CHEBI:30616"/>
        <dbReference type="ChEBI" id="CHEBI:43474"/>
        <dbReference type="ChEBI" id="CHEBI:456216"/>
        <dbReference type="EC" id="5.6.2.3"/>
    </reaction>
</comment>
<dbReference type="GO" id="GO:0042802">
    <property type="term" value="F:identical protein binding"/>
    <property type="evidence" value="ECO:0007669"/>
    <property type="project" value="UniProtKB-ARBA"/>
</dbReference>
<dbReference type="GO" id="GO:0016787">
    <property type="term" value="F:hydrolase activity"/>
    <property type="evidence" value="ECO:0007669"/>
    <property type="project" value="UniProtKB-KW"/>
</dbReference>
<evidence type="ECO:0000259" key="15">
    <source>
        <dbReference type="PROSITE" id="PS51199"/>
    </source>
</evidence>
<dbReference type="PANTHER" id="PTHR30153">
    <property type="entry name" value="REPLICATIVE DNA HELICASE DNAB"/>
    <property type="match status" value="1"/>
</dbReference>
<name>A0A916JMU4_9FLAO</name>
<keyword evidence="7 13" id="KW-0067">ATP-binding</keyword>
<dbReference type="SUPFAM" id="SSF52540">
    <property type="entry name" value="P-loop containing nucleoside triphosphate hydrolases"/>
    <property type="match status" value="1"/>
</dbReference>
<dbReference type="Gene3D" id="1.10.860.10">
    <property type="entry name" value="DNAb Helicase, Chain A"/>
    <property type="match status" value="1"/>
</dbReference>
<keyword evidence="4 13" id="KW-0547">Nucleotide-binding</keyword>
<dbReference type="InterPro" id="IPR003593">
    <property type="entry name" value="AAA+_ATPase"/>
</dbReference>
<dbReference type="InterPro" id="IPR007693">
    <property type="entry name" value="DNA_helicase_DnaB-like_N"/>
</dbReference>
<dbReference type="InterPro" id="IPR016136">
    <property type="entry name" value="DNA_helicase_N/primase_C"/>
</dbReference>
<evidence type="ECO:0000256" key="4">
    <source>
        <dbReference type="ARBA" id="ARBA00022741"/>
    </source>
</evidence>